<evidence type="ECO:0000256" key="2">
    <source>
        <dbReference type="ARBA" id="ARBA00011123"/>
    </source>
</evidence>
<keyword evidence="6 10" id="KW-0547">Nucleotide-binding</keyword>
<dbReference type="GO" id="GO:0050567">
    <property type="term" value="F:glutaminyl-tRNA synthase (glutamine-hydrolyzing) activity"/>
    <property type="evidence" value="ECO:0007669"/>
    <property type="project" value="UniProtKB-UniRule"/>
</dbReference>
<dbReference type="InterPro" id="IPR020556">
    <property type="entry name" value="Amidase_CS"/>
</dbReference>
<evidence type="ECO:0000256" key="9">
    <source>
        <dbReference type="ARBA" id="ARBA00047407"/>
    </source>
</evidence>
<dbReference type="InterPro" id="IPR036928">
    <property type="entry name" value="AS_sf"/>
</dbReference>
<protein>
    <recommendedName>
        <fullName evidence="4 10">Glutamyl-tRNA(Gln) amidotransferase subunit A</fullName>
        <shortName evidence="10">Glu-ADT subunit A</shortName>
        <ecNumber evidence="3 10">6.3.5.7</ecNumber>
    </recommendedName>
</protein>
<dbReference type="HAMAP" id="MF_00120">
    <property type="entry name" value="GatA"/>
    <property type="match status" value="1"/>
</dbReference>
<dbReference type="Pfam" id="PF01425">
    <property type="entry name" value="Amidase"/>
    <property type="match status" value="1"/>
</dbReference>
<comment type="similarity">
    <text evidence="1 10">Belongs to the amidase family. GatA subfamily.</text>
</comment>
<dbReference type="InterPro" id="IPR023631">
    <property type="entry name" value="Amidase_dom"/>
</dbReference>
<dbReference type="GO" id="GO:0006412">
    <property type="term" value="P:translation"/>
    <property type="evidence" value="ECO:0007669"/>
    <property type="project" value="UniProtKB-UniRule"/>
</dbReference>
<evidence type="ECO:0000256" key="6">
    <source>
        <dbReference type="ARBA" id="ARBA00022741"/>
    </source>
</evidence>
<dbReference type="InterPro" id="IPR000120">
    <property type="entry name" value="Amidase"/>
</dbReference>
<organism evidence="12">
    <name type="scientific">Caldithrix abyssi</name>
    <dbReference type="NCBI Taxonomy" id="187145"/>
    <lineage>
        <taxon>Bacteria</taxon>
        <taxon>Pseudomonadati</taxon>
        <taxon>Calditrichota</taxon>
        <taxon>Calditrichia</taxon>
        <taxon>Calditrichales</taxon>
        <taxon>Calditrichaceae</taxon>
        <taxon>Caldithrix</taxon>
    </lineage>
</organism>
<evidence type="ECO:0000313" key="12">
    <source>
        <dbReference type="EMBL" id="HHM02767.1"/>
    </source>
</evidence>
<comment type="subunit">
    <text evidence="2 10">Heterotrimer of A, B and C subunits.</text>
</comment>
<keyword evidence="5 10" id="KW-0436">Ligase</keyword>
<evidence type="ECO:0000256" key="5">
    <source>
        <dbReference type="ARBA" id="ARBA00022598"/>
    </source>
</evidence>
<feature type="domain" description="Amidase" evidence="11">
    <location>
        <begin position="18"/>
        <end position="457"/>
    </location>
</feature>
<evidence type="ECO:0000256" key="8">
    <source>
        <dbReference type="ARBA" id="ARBA00022917"/>
    </source>
</evidence>
<dbReference type="SUPFAM" id="SSF75304">
    <property type="entry name" value="Amidase signature (AS) enzymes"/>
    <property type="match status" value="1"/>
</dbReference>
<feature type="active site" description="Charge relay system" evidence="10">
    <location>
        <position position="70"/>
    </location>
</feature>
<dbReference type="PANTHER" id="PTHR11895:SF151">
    <property type="entry name" value="GLUTAMYL-TRNA(GLN) AMIDOTRANSFERASE SUBUNIT A"/>
    <property type="match status" value="1"/>
</dbReference>
<dbReference type="Gene3D" id="3.90.1300.10">
    <property type="entry name" value="Amidase signature (AS) domain"/>
    <property type="match status" value="1"/>
</dbReference>
<dbReference type="PROSITE" id="PS00571">
    <property type="entry name" value="AMIDASES"/>
    <property type="match status" value="1"/>
</dbReference>
<dbReference type="GO" id="GO:0005524">
    <property type="term" value="F:ATP binding"/>
    <property type="evidence" value="ECO:0007669"/>
    <property type="project" value="UniProtKB-KW"/>
</dbReference>
<evidence type="ECO:0000259" key="11">
    <source>
        <dbReference type="Pfam" id="PF01425"/>
    </source>
</evidence>
<keyword evidence="7 10" id="KW-0067">ATP-binding</keyword>
<evidence type="ECO:0000256" key="10">
    <source>
        <dbReference type="HAMAP-Rule" id="MF_00120"/>
    </source>
</evidence>
<evidence type="ECO:0000256" key="4">
    <source>
        <dbReference type="ARBA" id="ARBA00014428"/>
    </source>
</evidence>
<dbReference type="AlphaFoldDB" id="A0A7V5VF60"/>
<dbReference type="Proteomes" id="UP000885771">
    <property type="component" value="Unassembled WGS sequence"/>
</dbReference>
<comment type="catalytic activity">
    <reaction evidence="9 10">
        <text>L-glutamyl-tRNA(Gln) + L-glutamine + ATP + H2O = L-glutaminyl-tRNA(Gln) + L-glutamate + ADP + phosphate + H(+)</text>
        <dbReference type="Rhea" id="RHEA:17521"/>
        <dbReference type="Rhea" id="RHEA-COMP:9681"/>
        <dbReference type="Rhea" id="RHEA-COMP:9684"/>
        <dbReference type="ChEBI" id="CHEBI:15377"/>
        <dbReference type="ChEBI" id="CHEBI:15378"/>
        <dbReference type="ChEBI" id="CHEBI:29985"/>
        <dbReference type="ChEBI" id="CHEBI:30616"/>
        <dbReference type="ChEBI" id="CHEBI:43474"/>
        <dbReference type="ChEBI" id="CHEBI:58359"/>
        <dbReference type="ChEBI" id="CHEBI:78520"/>
        <dbReference type="ChEBI" id="CHEBI:78521"/>
        <dbReference type="ChEBI" id="CHEBI:456216"/>
        <dbReference type="EC" id="6.3.5.7"/>
    </reaction>
</comment>
<comment type="caution">
    <text evidence="12">The sequence shown here is derived from an EMBL/GenBank/DDBJ whole genome shotgun (WGS) entry which is preliminary data.</text>
</comment>
<proteinExistence type="inferred from homology"/>
<dbReference type="InterPro" id="IPR004412">
    <property type="entry name" value="GatA"/>
</dbReference>
<keyword evidence="8 10" id="KW-0648">Protein biosynthesis</keyword>
<accession>A0A7V5VF60</accession>
<comment type="function">
    <text evidence="10">Allows the formation of correctly charged Gln-tRNA(Gln) through the transamidation of misacylated Glu-tRNA(Gln) in organisms which lack glutaminyl-tRNA synthetase. The reaction takes place in the presence of glutamine and ATP through an activated gamma-phospho-Glu-tRNA(Gln).</text>
</comment>
<dbReference type="EC" id="6.3.5.7" evidence="3 10"/>
<name>A0A7V5VF60_CALAY</name>
<gene>
    <name evidence="10 12" type="primary">gatA</name>
    <name evidence="12" type="ORF">ENJ15_07110</name>
</gene>
<evidence type="ECO:0000256" key="1">
    <source>
        <dbReference type="ARBA" id="ARBA00008069"/>
    </source>
</evidence>
<sequence>MSIQAEVANGTTTVEERVRLFLDEARRQKDLNCFITLFEEKALEQARRVDHKIKAGETTGRLAGLVLAVKDNIVIKDTPTTCGSKILNRFDSPYTATVVERLMAEDAVILGKTNMDEFAMGSSNENSAFGPVKNPHNSDYVPGGSSGGSAVAVAAGLADAALGSDTGGSIRQPASFTGTYGIKPGYGRVSRYGLVAFGSSLDQIGVFASTPAITARVLEVISGHDPRDSTSARVDVPSFSEVIRPDMKGMRIGIPGEYFQKGLDPHIEKSVRAIISEMEKAGATAVPVSLPMTEYAIAIYYIIATAEASSNLSRFDGVRYGLRADEPRDLGDMYARTRSEGFGEEVKRRIMLGTYVLSAGYYDAYYNKAMKVRRLLKEGFDAAFGKCDLILSPTTPTTAFKLGEKTDDPLSMYLQDIYTVSANLAGLSAISIPAGKDERGLPFGIQAQAPSFNEQVLFNCAQFIHNLKLI</sequence>
<reference evidence="12" key="1">
    <citation type="journal article" date="2020" name="mSystems">
        <title>Genome- and Community-Level Interaction Insights into Carbon Utilization and Element Cycling Functions of Hydrothermarchaeota in Hydrothermal Sediment.</title>
        <authorList>
            <person name="Zhou Z."/>
            <person name="Liu Y."/>
            <person name="Xu W."/>
            <person name="Pan J."/>
            <person name="Luo Z.H."/>
            <person name="Li M."/>
        </authorList>
    </citation>
    <scope>NUCLEOTIDE SEQUENCE [LARGE SCALE GENOMIC DNA]</scope>
    <source>
        <strain evidence="12">HyVt-460</strain>
    </source>
</reference>
<dbReference type="NCBIfam" id="TIGR00132">
    <property type="entry name" value="gatA"/>
    <property type="match status" value="1"/>
</dbReference>
<evidence type="ECO:0000256" key="3">
    <source>
        <dbReference type="ARBA" id="ARBA00012739"/>
    </source>
</evidence>
<dbReference type="EMBL" id="DRLI01000273">
    <property type="protein sequence ID" value="HHM02767.1"/>
    <property type="molecule type" value="Genomic_DNA"/>
</dbReference>
<feature type="active site" description="Charge relay system" evidence="10">
    <location>
        <position position="145"/>
    </location>
</feature>
<feature type="active site" description="Acyl-ester intermediate" evidence="10">
    <location>
        <position position="169"/>
    </location>
</feature>
<dbReference type="GO" id="GO:0030956">
    <property type="term" value="C:glutamyl-tRNA(Gln) amidotransferase complex"/>
    <property type="evidence" value="ECO:0007669"/>
    <property type="project" value="InterPro"/>
</dbReference>
<dbReference type="PANTHER" id="PTHR11895">
    <property type="entry name" value="TRANSAMIDASE"/>
    <property type="match status" value="1"/>
</dbReference>
<evidence type="ECO:0000256" key="7">
    <source>
        <dbReference type="ARBA" id="ARBA00022840"/>
    </source>
</evidence>